<feature type="domain" description="Methyltransferase" evidence="1">
    <location>
        <begin position="130"/>
        <end position="236"/>
    </location>
</feature>
<dbReference type="Proteomes" id="UP001620405">
    <property type="component" value="Unassembled WGS sequence"/>
</dbReference>
<sequence>MNYLSELVRRVTGHNTNAKKIRPTLSAAPLSAKIGDASYDAKLAAEKKYYKDVVNINELPEIFHYWSNKYLRPMLEEYGFANSDEFFAKYFLESAQRCNATSPTFVSVGSGNCDTEVRVAGLLQKAGLTRFTIECLDMNPHMLQRGREMAAREGLSEHLAFVEGDFNKWEASQRYTAIMANQSLHHVLNLEGLFDQVVRALDPRGYFITHDMIGRNGHQRWPEALDAVNQFWKELPESYRYNHLLKRHEERYENWDCSTEGFEGIRAQDILPLLLERFDFRLFIGFANVVDVFIDRCFGHNFDIKQDWDRQFIDRLHEFDEVGFRNGTLTPTHIIAVMTVDSSANHEYSRDITPQNSVHEPV</sequence>
<comment type="caution">
    <text evidence="2">The sequence shown here is derived from an EMBL/GenBank/DDBJ whole genome shotgun (WGS) entry which is preliminary data.</text>
</comment>
<organism evidence="2 3">
    <name type="scientific">Dyella lipolytica</name>
    <dbReference type="NCBI Taxonomy" id="1867835"/>
    <lineage>
        <taxon>Bacteria</taxon>
        <taxon>Pseudomonadati</taxon>
        <taxon>Pseudomonadota</taxon>
        <taxon>Gammaproteobacteria</taxon>
        <taxon>Lysobacterales</taxon>
        <taxon>Rhodanobacteraceae</taxon>
        <taxon>Dyella</taxon>
    </lineage>
</organism>
<dbReference type="RefSeq" id="WP_284401296.1">
    <property type="nucleotide sequence ID" value="NZ_BSNQ01000009.1"/>
</dbReference>
<evidence type="ECO:0000259" key="1">
    <source>
        <dbReference type="Pfam" id="PF13847"/>
    </source>
</evidence>
<dbReference type="GO" id="GO:0032259">
    <property type="term" value="P:methylation"/>
    <property type="evidence" value="ECO:0007669"/>
    <property type="project" value="UniProtKB-KW"/>
</dbReference>
<keyword evidence="3" id="KW-1185">Reference proteome</keyword>
<dbReference type="EMBL" id="JADIKG010000012">
    <property type="protein sequence ID" value="MFK2874127.1"/>
    <property type="molecule type" value="Genomic_DNA"/>
</dbReference>
<dbReference type="InterPro" id="IPR029063">
    <property type="entry name" value="SAM-dependent_MTases_sf"/>
</dbReference>
<reference evidence="2 3" key="1">
    <citation type="submission" date="2020-10" db="EMBL/GenBank/DDBJ databases">
        <title>Phylogeny of dyella-like bacteria.</title>
        <authorList>
            <person name="Fu J."/>
        </authorList>
    </citation>
    <scope>NUCLEOTIDE SEQUENCE [LARGE SCALE GENOMIC DNA]</scope>
    <source>
        <strain evidence="2 3">DHOB07</strain>
    </source>
</reference>
<accession>A0ABW8IW93</accession>
<protein>
    <submittedName>
        <fullName evidence="2">Class I SAM-dependent methyltransferase</fullName>
    </submittedName>
</protein>
<proteinExistence type="predicted"/>
<dbReference type="GO" id="GO:0008168">
    <property type="term" value="F:methyltransferase activity"/>
    <property type="evidence" value="ECO:0007669"/>
    <property type="project" value="UniProtKB-KW"/>
</dbReference>
<gene>
    <name evidence="2" type="ORF">ISP13_11335</name>
</gene>
<dbReference type="InterPro" id="IPR025714">
    <property type="entry name" value="Methyltranfer_dom"/>
</dbReference>
<evidence type="ECO:0000313" key="3">
    <source>
        <dbReference type="Proteomes" id="UP001620405"/>
    </source>
</evidence>
<dbReference type="CDD" id="cd02440">
    <property type="entry name" value="AdoMet_MTases"/>
    <property type="match status" value="1"/>
</dbReference>
<dbReference type="Gene3D" id="3.40.50.150">
    <property type="entry name" value="Vaccinia Virus protein VP39"/>
    <property type="match status" value="1"/>
</dbReference>
<evidence type="ECO:0000313" key="2">
    <source>
        <dbReference type="EMBL" id="MFK2874127.1"/>
    </source>
</evidence>
<keyword evidence="2" id="KW-0489">Methyltransferase</keyword>
<dbReference type="Pfam" id="PF13847">
    <property type="entry name" value="Methyltransf_31"/>
    <property type="match status" value="1"/>
</dbReference>
<keyword evidence="2" id="KW-0808">Transferase</keyword>
<name>A0ABW8IW93_9GAMM</name>
<dbReference type="SUPFAM" id="SSF53335">
    <property type="entry name" value="S-adenosyl-L-methionine-dependent methyltransferases"/>
    <property type="match status" value="1"/>
</dbReference>